<organism evidence="2 3">
    <name type="scientific">Vanilla planifolia</name>
    <name type="common">Vanilla</name>
    <dbReference type="NCBI Taxonomy" id="51239"/>
    <lineage>
        <taxon>Eukaryota</taxon>
        <taxon>Viridiplantae</taxon>
        <taxon>Streptophyta</taxon>
        <taxon>Embryophyta</taxon>
        <taxon>Tracheophyta</taxon>
        <taxon>Spermatophyta</taxon>
        <taxon>Magnoliopsida</taxon>
        <taxon>Liliopsida</taxon>
        <taxon>Asparagales</taxon>
        <taxon>Orchidaceae</taxon>
        <taxon>Vanilloideae</taxon>
        <taxon>Vanilleae</taxon>
        <taxon>Vanilla</taxon>
    </lineage>
</organism>
<protein>
    <submittedName>
        <fullName evidence="2">Uncharacterized protein</fullName>
    </submittedName>
</protein>
<keyword evidence="1" id="KW-0472">Membrane</keyword>
<evidence type="ECO:0000313" key="3">
    <source>
        <dbReference type="Proteomes" id="UP000636800"/>
    </source>
</evidence>
<accession>A0A835Q811</accession>
<proteinExistence type="predicted"/>
<reference evidence="2 3" key="1">
    <citation type="journal article" date="2020" name="Nat. Food">
        <title>A phased Vanilla planifolia genome enables genetic improvement of flavour and production.</title>
        <authorList>
            <person name="Hasing T."/>
            <person name="Tang H."/>
            <person name="Brym M."/>
            <person name="Khazi F."/>
            <person name="Huang T."/>
            <person name="Chambers A.H."/>
        </authorList>
    </citation>
    <scope>NUCLEOTIDE SEQUENCE [LARGE SCALE GENOMIC DNA]</scope>
    <source>
        <tissue evidence="2">Leaf</tissue>
    </source>
</reference>
<dbReference type="AlphaFoldDB" id="A0A835Q811"/>
<keyword evidence="1" id="KW-0812">Transmembrane</keyword>
<evidence type="ECO:0000256" key="1">
    <source>
        <dbReference type="SAM" id="Phobius"/>
    </source>
</evidence>
<sequence>MKGYAAVTSAAKQRRWKCLVVFVLLLVFFSILVPLVFFLSLRRLFRWCVGYFSDERLPAVRIIDVLMHHPLASFAMVSYTRLLELILFDFVQQDSRAEQMLRSFTPSLTQRSCSEHIRSTTLMPTIAAPNI</sequence>
<name>A0A835Q811_VANPL</name>
<gene>
    <name evidence="2" type="ORF">HPP92_018018</name>
</gene>
<evidence type="ECO:0000313" key="2">
    <source>
        <dbReference type="EMBL" id="KAG0466438.1"/>
    </source>
</evidence>
<comment type="caution">
    <text evidence="2">The sequence shown here is derived from an EMBL/GenBank/DDBJ whole genome shotgun (WGS) entry which is preliminary data.</text>
</comment>
<keyword evidence="1" id="KW-1133">Transmembrane helix</keyword>
<dbReference type="EMBL" id="JADCNL010000009">
    <property type="protein sequence ID" value="KAG0466438.1"/>
    <property type="molecule type" value="Genomic_DNA"/>
</dbReference>
<feature type="transmembrane region" description="Helical" evidence="1">
    <location>
        <begin position="20"/>
        <end position="41"/>
    </location>
</feature>
<keyword evidence="3" id="KW-1185">Reference proteome</keyword>
<dbReference type="Proteomes" id="UP000636800">
    <property type="component" value="Unassembled WGS sequence"/>
</dbReference>